<dbReference type="Pfam" id="PF09721">
    <property type="entry name" value="Exosortase_EpsH"/>
    <property type="match status" value="1"/>
</dbReference>
<keyword evidence="4 8" id="KW-0812">Transmembrane</keyword>
<dbReference type="NCBIfam" id="TIGR04178">
    <property type="entry name" value="exo_archaeo"/>
    <property type="match status" value="1"/>
</dbReference>
<feature type="transmembrane region" description="Helical" evidence="8">
    <location>
        <begin position="280"/>
        <end position="301"/>
    </location>
</feature>
<proteinExistence type="predicted"/>
<feature type="transmembrane region" description="Helical" evidence="8">
    <location>
        <begin position="100"/>
        <end position="117"/>
    </location>
</feature>
<dbReference type="NCBIfam" id="NF033780">
    <property type="entry name" value="exosort_XrtU_C"/>
    <property type="match status" value="1"/>
</dbReference>
<dbReference type="Proteomes" id="UP001158067">
    <property type="component" value="Unassembled WGS sequence"/>
</dbReference>
<organism evidence="9 10">
    <name type="scientific">Neorhodopirellula lusitana</name>
    <dbReference type="NCBI Taxonomy" id="445327"/>
    <lineage>
        <taxon>Bacteria</taxon>
        <taxon>Pseudomonadati</taxon>
        <taxon>Planctomycetota</taxon>
        <taxon>Planctomycetia</taxon>
        <taxon>Pirellulales</taxon>
        <taxon>Pirellulaceae</taxon>
        <taxon>Neorhodopirellula</taxon>
    </lineage>
</organism>
<evidence type="ECO:0000256" key="7">
    <source>
        <dbReference type="ARBA" id="ARBA00023136"/>
    </source>
</evidence>
<evidence type="ECO:0000256" key="8">
    <source>
        <dbReference type="SAM" id="Phobius"/>
    </source>
</evidence>
<name>A0ABY1Q7M9_9BACT</name>
<evidence type="ECO:0000313" key="10">
    <source>
        <dbReference type="Proteomes" id="UP001158067"/>
    </source>
</evidence>
<dbReference type="InterPro" id="IPR026392">
    <property type="entry name" value="Exo/Archaeosortase_dom"/>
</dbReference>
<sequence>MSTQSTDSLAAQGAGISDKRVRSVRDSGKLLPDAPDVVWYRSVWTWFWIAALSVCVPMLLVYLSQMWEMSHYQYFPFAIAAVVALAWSRSDHRMYPPARLGSMVGLTLGGLLVIAAWTLRSSWLMAIAFVVIAGSCLNSMRGKQDTSLLAVGLPLLLLIRMPLGYDQLLVLKLQQLTTELSSLMLDVIGVTHSISGNVIQLPNRELFVAEACSGIQSVFTLAFFSTLVVVIYRRRLWLVPIYMVVAFLLAVAGNVIRVTTVAVAESWFEFDLASGWMHDAVGYLTLGFAALLLISFDNLICSILHPIAQSMVGAGHNPLVRLWNWCVDDGSTIDVADSYYQVSQPKMLADTEGQRLRRWMETWNNKPVFASILALGVMFTTVSILKARQVNPIALEGGGAGMFADGIIWDPPKDWGTNADARYKIDSHHAARDGEDYRLGRNADVWTYTTTLPNAGDAAGQFVVSQSYRNWHELCLCYQNSGWQLLDRRIENLPSDDQLSERPSFAFALFSNEEGQRGYLWFSAISERGAVVPAPPSPGRLTGRFDRAFAAVTEADRVLMLQMWLPANQKVDSSITKQVAEDFVGLRELVRRSVAASANAGQSSVEQAALEVN</sequence>
<evidence type="ECO:0000256" key="1">
    <source>
        <dbReference type="ARBA" id="ARBA00004651"/>
    </source>
</evidence>
<keyword evidence="5" id="KW-0378">Hydrolase</keyword>
<feature type="transmembrane region" description="Helical" evidence="8">
    <location>
        <begin position="214"/>
        <end position="232"/>
    </location>
</feature>
<evidence type="ECO:0000313" key="9">
    <source>
        <dbReference type="EMBL" id="SMP62117.1"/>
    </source>
</evidence>
<dbReference type="EMBL" id="FXUG01000007">
    <property type="protein sequence ID" value="SMP62117.1"/>
    <property type="molecule type" value="Genomic_DNA"/>
</dbReference>
<evidence type="ECO:0000256" key="3">
    <source>
        <dbReference type="ARBA" id="ARBA00022670"/>
    </source>
</evidence>
<keyword evidence="3" id="KW-0645">Protease</keyword>
<accession>A0ABY1Q7M9</accession>
<keyword evidence="7 8" id="KW-0472">Membrane</keyword>
<feature type="transmembrane region" description="Helical" evidence="8">
    <location>
        <begin position="239"/>
        <end position="260"/>
    </location>
</feature>
<dbReference type="InterPro" id="IPR019127">
    <property type="entry name" value="Exosortase"/>
</dbReference>
<protein>
    <submittedName>
        <fullName evidence="9">Exosortase</fullName>
    </submittedName>
</protein>
<feature type="transmembrane region" description="Helical" evidence="8">
    <location>
        <begin position="123"/>
        <end position="140"/>
    </location>
</feature>
<evidence type="ECO:0000256" key="2">
    <source>
        <dbReference type="ARBA" id="ARBA00022475"/>
    </source>
</evidence>
<keyword evidence="6 8" id="KW-1133">Transmembrane helix</keyword>
<dbReference type="InterPro" id="IPR013426">
    <property type="entry name" value="EpsH-like"/>
</dbReference>
<keyword evidence="2" id="KW-1003">Cell membrane</keyword>
<feature type="transmembrane region" description="Helical" evidence="8">
    <location>
        <begin position="46"/>
        <end position="65"/>
    </location>
</feature>
<comment type="caution">
    <text evidence="9">The sequence shown here is derived from an EMBL/GenBank/DDBJ whole genome shotgun (WGS) entry which is preliminary data.</text>
</comment>
<feature type="transmembrane region" description="Helical" evidence="8">
    <location>
        <begin position="367"/>
        <end position="385"/>
    </location>
</feature>
<feature type="transmembrane region" description="Helical" evidence="8">
    <location>
        <begin position="147"/>
        <end position="165"/>
    </location>
</feature>
<evidence type="ECO:0000256" key="6">
    <source>
        <dbReference type="ARBA" id="ARBA00022989"/>
    </source>
</evidence>
<gene>
    <name evidence="9" type="ORF">SAMN06265222_107237</name>
</gene>
<keyword evidence="10" id="KW-1185">Reference proteome</keyword>
<reference evidence="9 10" key="1">
    <citation type="submission" date="2017-05" db="EMBL/GenBank/DDBJ databases">
        <authorList>
            <person name="Varghese N."/>
            <person name="Submissions S."/>
        </authorList>
    </citation>
    <scope>NUCLEOTIDE SEQUENCE [LARGE SCALE GENOMIC DNA]</scope>
    <source>
        <strain evidence="9 10">DSM 25457</strain>
    </source>
</reference>
<comment type="subcellular location">
    <subcellularLocation>
        <location evidence="1">Cell membrane</location>
        <topology evidence="1">Multi-pass membrane protein</topology>
    </subcellularLocation>
</comment>
<dbReference type="NCBIfam" id="TIGR02602">
    <property type="entry name" value="8TM_EpsH"/>
    <property type="match status" value="1"/>
</dbReference>
<evidence type="ECO:0000256" key="5">
    <source>
        <dbReference type="ARBA" id="ARBA00022801"/>
    </source>
</evidence>
<dbReference type="RefSeq" id="WP_283433300.1">
    <property type="nucleotide sequence ID" value="NZ_FXUG01000007.1"/>
</dbReference>
<feature type="transmembrane region" description="Helical" evidence="8">
    <location>
        <begin position="71"/>
        <end position="88"/>
    </location>
</feature>
<evidence type="ECO:0000256" key="4">
    <source>
        <dbReference type="ARBA" id="ARBA00022692"/>
    </source>
</evidence>